<organism evidence="1">
    <name type="scientific">marine metagenome</name>
    <dbReference type="NCBI Taxonomy" id="408172"/>
    <lineage>
        <taxon>unclassified sequences</taxon>
        <taxon>metagenomes</taxon>
        <taxon>ecological metagenomes</taxon>
    </lineage>
</organism>
<proteinExistence type="predicted"/>
<protein>
    <submittedName>
        <fullName evidence="1">Uncharacterized protein</fullName>
    </submittedName>
</protein>
<name>A0A382B5N0_9ZZZZ</name>
<gene>
    <name evidence="1" type="ORF">METZ01_LOCUS161932</name>
</gene>
<accession>A0A382B5N0</accession>
<dbReference type="EMBL" id="UINC01028311">
    <property type="protein sequence ID" value="SVB09078.1"/>
    <property type="molecule type" value="Genomic_DNA"/>
</dbReference>
<dbReference type="AlphaFoldDB" id="A0A382B5N0"/>
<sequence>NKAFKNILGNGLSTESIRVMFEYRM</sequence>
<reference evidence="1" key="1">
    <citation type="submission" date="2018-05" db="EMBL/GenBank/DDBJ databases">
        <authorList>
            <person name="Lanie J.A."/>
            <person name="Ng W.-L."/>
            <person name="Kazmierczak K.M."/>
            <person name="Andrzejewski T.M."/>
            <person name="Davidsen T.M."/>
            <person name="Wayne K.J."/>
            <person name="Tettelin H."/>
            <person name="Glass J.I."/>
            <person name="Rusch D."/>
            <person name="Podicherti R."/>
            <person name="Tsui H.-C.T."/>
            <person name="Winkler M.E."/>
        </authorList>
    </citation>
    <scope>NUCLEOTIDE SEQUENCE</scope>
</reference>
<feature type="non-terminal residue" evidence="1">
    <location>
        <position position="1"/>
    </location>
</feature>
<evidence type="ECO:0000313" key="1">
    <source>
        <dbReference type="EMBL" id="SVB09078.1"/>
    </source>
</evidence>